<gene>
    <name evidence="1" type="ORF">HAN_2g303</name>
</gene>
<proteinExistence type="predicted"/>
<dbReference type="AlphaFoldDB" id="A9BKW8"/>
<evidence type="ECO:0000313" key="2">
    <source>
        <dbReference type="Proteomes" id="UP000243127"/>
    </source>
</evidence>
<organism evidence="1 2">
    <name type="scientific">Hemiselmis andersenii</name>
    <name type="common">Cryptophyte alga</name>
    <dbReference type="NCBI Taxonomy" id="464988"/>
    <lineage>
        <taxon>Eukaryota</taxon>
        <taxon>Cryptophyceae</taxon>
        <taxon>Cryptomonadales</taxon>
        <taxon>Hemiselmidaceae</taxon>
        <taxon>Hemiselmis</taxon>
    </lineage>
</organism>
<dbReference type="Proteomes" id="UP000243127">
    <property type="component" value="Nucleomorph 2"/>
</dbReference>
<sequence>MNKKITNSHFFKQLNQLAKKSFSNQMGSLMNQLINETDYFLNFEQYKDEKNTFFILQENNPTSDPFKDRPFEIIDISKSSVGFRKFIGNSLINAKSHFEKKTSDDIGPHIAIVVHLGKQSYINQWFRKNFNINLPETFKHFVQEGGLQCISEPPDLFEPFKRYQTNHLSFLCDEQSFTFGQQLKFAYGLSKVFYFHCSSNEIDLFKFSGFNSIQSLFITSIYRNWQKKNSPHKFKKIIIRFNIYCDTLHSYYFERELARKQSLESKIDEAWEKAIKYLSINEKNLEDQKNFQEFFRRRRYDIATINYHFIDKNEKELEIEENTNYFSDIAFTGHSLLTLKNYQELIMNSWIKSQTVDFIPIFYGNAEKQEIPVSYWTKKLCSRYFIEKYFDKVVFNPMVILLKKWYSMTEKGKYIKNINQNLMYLINNIQTNVLNLGIQLKKFDEEIPYDVSIGQYFSRKEIFLINHYSKKAWSFFERHLKKIWFFQIRMLQYKCSVIFKEKILKLFLQEPLHWDTGNNKAIKECEELFMKSGADFEIPLIKKTLYFAKNELINALRDYFIELKESPAKELNALDKIEKNINRTKSKSKQMIVGFALTTAVRLPGYGNFQMVSSYAYGPHVFNFSCINDKSTLENETKGYVKPVRIQPSLNFDIRL</sequence>
<protein>
    <submittedName>
        <fullName evidence="1">Uncharacterized protein</fullName>
    </submittedName>
</protein>
<dbReference type="EMBL" id="CP000882">
    <property type="protein sequence ID" value="ABW98123.1"/>
    <property type="molecule type" value="Genomic_DNA"/>
</dbReference>
<evidence type="ECO:0000313" key="1">
    <source>
        <dbReference type="EMBL" id="ABW98123.1"/>
    </source>
</evidence>
<keyword evidence="1" id="KW-0542">Nucleomorph</keyword>
<name>A9BKW8_HEMAN</name>
<dbReference type="RefSeq" id="XP_001712448.1">
    <property type="nucleotide sequence ID" value="XM_001712396.1"/>
</dbReference>
<accession>A9BKW8</accession>
<dbReference type="GeneID" id="5739693"/>
<geneLocation type="nucleomorph" evidence="1"/>
<reference evidence="1 2" key="1">
    <citation type="journal article" date="2007" name="Proc. Natl. Acad. Sci. U.S.A.">
        <title>Nucleomorph genome of Hemiselmis andersenii reveals complete intron loss and compaction as a driver of protein structure and function.</title>
        <authorList>
            <person name="Lane C.E."/>
            <person name="van den Heuvel K."/>
            <person name="Kozera C."/>
            <person name="Curtis B.A."/>
            <person name="Parsons B.J."/>
            <person name="Bowman S."/>
            <person name="Archibald J.M."/>
        </authorList>
    </citation>
    <scope>NUCLEOTIDE SEQUENCE [LARGE SCALE GENOMIC DNA]</scope>
    <source>
        <strain evidence="1 2">CCMP644</strain>
    </source>
</reference>